<dbReference type="Proteomes" id="UP000253676">
    <property type="component" value="Unassembled WGS sequence"/>
</dbReference>
<name>A0A366AWA1_9FLAO</name>
<keyword evidence="2" id="KW-1185">Reference proteome</keyword>
<protein>
    <submittedName>
        <fullName evidence="1">DUF2490 domain-containing protein</fullName>
    </submittedName>
</protein>
<evidence type="ECO:0000313" key="1">
    <source>
        <dbReference type="EMBL" id="RBN49016.1"/>
    </source>
</evidence>
<sequence>MKLINNKRTILFLLSFMIYPTITYAQQFDLGSWNILNIKYNHNDKLSLFGEAQLRSLKFYNDFHYYEYKGGINYKVHKNVNLTLGAGSYQTYKEGGNFVLPKNNDEFRLWPQVILFQSVGKFKIEQRYRAELRWTSNGYRNRFRYRLGASYPFGKERNGYKPFQTSISNELFFTDNEPYFERNRIQMTLNYKPSKGSTIQLGYLHQFDYKINDETGRDFLVVGFYFELFRKLATKIETENELKDN</sequence>
<dbReference type="EMBL" id="QNUX01000018">
    <property type="protein sequence ID" value="RBN49016.1"/>
    <property type="molecule type" value="Genomic_DNA"/>
</dbReference>
<dbReference type="InterPro" id="IPR019619">
    <property type="entry name" value="DUF2490"/>
</dbReference>
<reference evidence="1 2" key="1">
    <citation type="submission" date="2018-07" db="EMBL/GenBank/DDBJ databases">
        <title>Complete genome sequence of Flavobacterium psychrolimnae LMG 22018.</title>
        <authorList>
            <person name="Kim D.-U."/>
        </authorList>
    </citation>
    <scope>NUCLEOTIDE SEQUENCE [LARGE SCALE GENOMIC DNA]</scope>
    <source>
        <strain evidence="1 2">LMG 22018</strain>
    </source>
</reference>
<accession>A0A366AWA1</accession>
<gene>
    <name evidence="1" type="ORF">DR980_15325</name>
</gene>
<dbReference type="Pfam" id="PF10677">
    <property type="entry name" value="DUF2490"/>
    <property type="match status" value="1"/>
</dbReference>
<proteinExistence type="predicted"/>
<dbReference type="AlphaFoldDB" id="A0A366AWA1"/>
<dbReference type="SUPFAM" id="SSF56935">
    <property type="entry name" value="Porins"/>
    <property type="match status" value="1"/>
</dbReference>
<comment type="caution">
    <text evidence="1">The sequence shown here is derived from an EMBL/GenBank/DDBJ whole genome shotgun (WGS) entry which is preliminary data.</text>
</comment>
<evidence type="ECO:0000313" key="2">
    <source>
        <dbReference type="Proteomes" id="UP000253676"/>
    </source>
</evidence>
<dbReference type="RefSeq" id="WP_099715219.1">
    <property type="nucleotide sequence ID" value="NZ_QNUX01000018.1"/>
</dbReference>
<dbReference type="OrthoDB" id="1118734at2"/>
<organism evidence="1 2">
    <name type="scientific">Flavobacterium psychrolimnae</name>
    <dbReference type="NCBI Taxonomy" id="249351"/>
    <lineage>
        <taxon>Bacteria</taxon>
        <taxon>Pseudomonadati</taxon>
        <taxon>Bacteroidota</taxon>
        <taxon>Flavobacteriia</taxon>
        <taxon>Flavobacteriales</taxon>
        <taxon>Flavobacteriaceae</taxon>
        <taxon>Flavobacterium</taxon>
    </lineage>
</organism>